<dbReference type="AlphaFoldDB" id="A0A7C5SQF8"/>
<keyword evidence="4 8" id="KW-0689">Ribosomal protein</keyword>
<dbReference type="PANTHER" id="PTHR11229">
    <property type="entry name" value="50S RIBOSOMAL PROTEIN L3"/>
    <property type="match status" value="1"/>
</dbReference>
<evidence type="ECO:0000256" key="11">
    <source>
        <dbReference type="SAM" id="MobiDB-lite"/>
    </source>
</evidence>
<dbReference type="Gene3D" id="2.40.30.10">
    <property type="entry name" value="Translation factors"/>
    <property type="match status" value="1"/>
</dbReference>
<keyword evidence="3 8" id="KW-0694">RNA-binding</keyword>
<dbReference type="Proteomes" id="UP000886105">
    <property type="component" value="Unassembled WGS sequence"/>
</dbReference>
<evidence type="ECO:0000256" key="4">
    <source>
        <dbReference type="ARBA" id="ARBA00022980"/>
    </source>
</evidence>
<dbReference type="GO" id="GO:0019843">
    <property type="term" value="F:rRNA binding"/>
    <property type="evidence" value="ECO:0007669"/>
    <property type="project" value="UniProtKB-UniRule"/>
</dbReference>
<evidence type="ECO:0000256" key="6">
    <source>
        <dbReference type="ARBA" id="ARBA00025982"/>
    </source>
</evidence>
<accession>A0A7C5SQF8</accession>
<proteinExistence type="inferred from homology"/>
<gene>
    <name evidence="8" type="primary">rplC</name>
    <name evidence="12" type="ORF">ENJ85_03640</name>
</gene>
<dbReference type="FunFam" id="2.40.30.10:FF:000004">
    <property type="entry name" value="50S ribosomal protein L3"/>
    <property type="match status" value="1"/>
</dbReference>
<feature type="region of interest" description="Disordered" evidence="11">
    <location>
        <begin position="126"/>
        <end position="146"/>
    </location>
</feature>
<dbReference type="InterPro" id="IPR019926">
    <property type="entry name" value="Ribosomal_uL3_CS"/>
</dbReference>
<name>A0A7C5SQF8_9DEIN</name>
<dbReference type="GO" id="GO:0003735">
    <property type="term" value="F:structural constituent of ribosome"/>
    <property type="evidence" value="ECO:0007669"/>
    <property type="project" value="UniProtKB-UniRule"/>
</dbReference>
<dbReference type="PROSITE" id="PS00474">
    <property type="entry name" value="RIBOSOMAL_L3"/>
    <property type="match status" value="1"/>
</dbReference>
<evidence type="ECO:0000256" key="2">
    <source>
        <dbReference type="ARBA" id="ARBA00022730"/>
    </source>
</evidence>
<dbReference type="GO" id="GO:0006412">
    <property type="term" value="P:translation"/>
    <property type="evidence" value="ECO:0007669"/>
    <property type="project" value="UniProtKB-UniRule"/>
</dbReference>
<dbReference type="InterPro" id="IPR019927">
    <property type="entry name" value="Ribosomal_uL3_bac/org-type"/>
</dbReference>
<evidence type="ECO:0000256" key="9">
    <source>
        <dbReference type="RuleBase" id="RU003905"/>
    </source>
</evidence>
<dbReference type="Gene3D" id="3.30.160.810">
    <property type="match status" value="1"/>
</dbReference>
<evidence type="ECO:0000256" key="1">
    <source>
        <dbReference type="ARBA" id="ARBA00006540"/>
    </source>
</evidence>
<evidence type="ECO:0000256" key="3">
    <source>
        <dbReference type="ARBA" id="ARBA00022884"/>
    </source>
</evidence>
<keyword evidence="5 8" id="KW-0687">Ribonucleoprotein</keyword>
<evidence type="ECO:0000256" key="8">
    <source>
        <dbReference type="HAMAP-Rule" id="MF_01325"/>
    </source>
</evidence>
<dbReference type="FunFam" id="3.30.160.810:FF:000001">
    <property type="entry name" value="50S ribosomal protein L3"/>
    <property type="match status" value="1"/>
</dbReference>
<dbReference type="HAMAP" id="MF_01325_B">
    <property type="entry name" value="Ribosomal_uL3_B"/>
    <property type="match status" value="1"/>
</dbReference>
<evidence type="ECO:0000256" key="10">
    <source>
        <dbReference type="RuleBase" id="RU003906"/>
    </source>
</evidence>
<comment type="caution">
    <text evidence="12">The sequence shown here is derived from an EMBL/GenBank/DDBJ whole genome shotgun (WGS) entry which is preliminary data.</text>
</comment>
<dbReference type="EMBL" id="DRNZ01000231">
    <property type="protein sequence ID" value="HHO58246.1"/>
    <property type="molecule type" value="Genomic_DNA"/>
</dbReference>
<comment type="function">
    <text evidence="8 10">One of the primary rRNA binding proteins, it binds directly near the 3'-end of the 23S rRNA, where it nucleates assembly of the 50S subunit.</text>
</comment>
<comment type="subunit">
    <text evidence="6 8 10">Part of the 50S ribosomal subunit. Forms a cluster with proteins L14 and L19.</text>
</comment>
<evidence type="ECO:0000313" key="12">
    <source>
        <dbReference type="EMBL" id="HHO58246.1"/>
    </source>
</evidence>
<comment type="similarity">
    <text evidence="1 8 9">Belongs to the universal ribosomal protein uL3 family.</text>
</comment>
<dbReference type="GO" id="GO:0022625">
    <property type="term" value="C:cytosolic large ribosomal subunit"/>
    <property type="evidence" value="ECO:0007669"/>
    <property type="project" value="TreeGrafter"/>
</dbReference>
<reference evidence="12" key="1">
    <citation type="journal article" date="2020" name="mSystems">
        <title>Genome- and Community-Level Interaction Insights into Carbon Utilization and Element Cycling Functions of Hydrothermarchaeota in Hydrothermal Sediment.</title>
        <authorList>
            <person name="Zhou Z."/>
            <person name="Liu Y."/>
            <person name="Xu W."/>
            <person name="Pan J."/>
            <person name="Luo Z.H."/>
            <person name="Li M."/>
        </authorList>
    </citation>
    <scope>NUCLEOTIDE SEQUENCE [LARGE SCALE GENOMIC DNA]</scope>
    <source>
        <strain evidence="12">HyVt-523</strain>
    </source>
</reference>
<organism evidence="12">
    <name type="scientific">Oceanithermus profundus</name>
    <dbReference type="NCBI Taxonomy" id="187137"/>
    <lineage>
        <taxon>Bacteria</taxon>
        <taxon>Thermotogati</taxon>
        <taxon>Deinococcota</taxon>
        <taxon>Deinococci</taxon>
        <taxon>Thermales</taxon>
        <taxon>Thermaceae</taxon>
        <taxon>Oceanithermus</taxon>
    </lineage>
</organism>
<evidence type="ECO:0000256" key="7">
    <source>
        <dbReference type="ARBA" id="ARBA00035243"/>
    </source>
</evidence>
<protein>
    <recommendedName>
        <fullName evidence="7 8">Large ribosomal subunit protein uL3</fullName>
    </recommendedName>
</protein>
<dbReference type="PANTHER" id="PTHR11229:SF16">
    <property type="entry name" value="LARGE RIBOSOMAL SUBUNIT PROTEIN UL3C"/>
    <property type="match status" value="1"/>
</dbReference>
<dbReference type="NCBIfam" id="TIGR03625">
    <property type="entry name" value="L3_bact"/>
    <property type="match status" value="1"/>
</dbReference>
<keyword evidence="2 8" id="KW-0699">rRNA-binding</keyword>
<evidence type="ECO:0000256" key="5">
    <source>
        <dbReference type="ARBA" id="ARBA00023274"/>
    </source>
</evidence>
<sequence>MKGILGAKVGMTQIWKDDRAVPVTVVLAGPCPVVQRKTPETDGYAAVQLGFVPQKAKKTNRPMKGHFDKFSAEPVRYLREIRDFQPEGDVVTVEIFQPGDKVDVTGTSKGRGTAGVMKRWNFAGGPASHGAHRIHRHGGSIGQRKAPGRVYKGKKMAGHYGAERITVQNLEVVEVIPEENLLLIKGAIPGPNGGLVVVRETTRDKGAK</sequence>
<dbReference type="InterPro" id="IPR000597">
    <property type="entry name" value="Ribosomal_uL3"/>
</dbReference>
<dbReference type="SUPFAM" id="SSF50447">
    <property type="entry name" value="Translation proteins"/>
    <property type="match status" value="1"/>
</dbReference>
<dbReference type="Pfam" id="PF00297">
    <property type="entry name" value="Ribosomal_L3"/>
    <property type="match status" value="1"/>
</dbReference>
<dbReference type="InterPro" id="IPR009000">
    <property type="entry name" value="Transl_B-barrel_sf"/>
</dbReference>